<organism evidence="2 3">
    <name type="scientific">Caballeronia choica</name>
    <dbReference type="NCBI Taxonomy" id="326476"/>
    <lineage>
        <taxon>Bacteria</taxon>
        <taxon>Pseudomonadati</taxon>
        <taxon>Pseudomonadota</taxon>
        <taxon>Betaproteobacteria</taxon>
        <taxon>Burkholderiales</taxon>
        <taxon>Burkholderiaceae</taxon>
        <taxon>Caballeronia</taxon>
    </lineage>
</organism>
<gene>
    <name evidence="2" type="ORF">AWB68_08108</name>
</gene>
<evidence type="ECO:0000256" key="1">
    <source>
        <dbReference type="SAM" id="MobiDB-lite"/>
    </source>
</evidence>
<reference evidence="2" key="1">
    <citation type="submission" date="2016-01" db="EMBL/GenBank/DDBJ databases">
        <authorList>
            <person name="Peeters C."/>
        </authorList>
    </citation>
    <scope>NUCLEOTIDE SEQUENCE [LARGE SCALE GENOMIC DNA]</scope>
    <source>
        <strain evidence="2">LMG 22940</strain>
    </source>
</reference>
<accession>A0A158L126</accession>
<protein>
    <submittedName>
        <fullName evidence="2">Uncharacterized protein</fullName>
    </submittedName>
</protein>
<dbReference type="Proteomes" id="UP000054770">
    <property type="component" value="Unassembled WGS sequence"/>
</dbReference>
<name>A0A158L126_9BURK</name>
<proteinExistence type="predicted"/>
<evidence type="ECO:0000313" key="3">
    <source>
        <dbReference type="Proteomes" id="UP000054770"/>
    </source>
</evidence>
<feature type="region of interest" description="Disordered" evidence="1">
    <location>
        <begin position="77"/>
        <end position="125"/>
    </location>
</feature>
<sequence length="125" mass="13700">MRFLTGERVARGWMNDCWSTSCSGAMPVPLLHANNDETPLTTLPRLDHSEGADWRRMASIGGGKLLSLLTFFAAAKKVSPAPDRGRANKPRTKQVPQKPERIKRCTPPTPSASDYPSRPGQGQSK</sequence>
<comment type="caution">
    <text evidence="2">The sequence shown here is derived from an EMBL/GenBank/DDBJ whole genome shotgun (WGS) entry which is preliminary data.</text>
</comment>
<dbReference type="EMBL" id="FCON02000238">
    <property type="protein sequence ID" value="SAL86673.1"/>
    <property type="molecule type" value="Genomic_DNA"/>
</dbReference>
<keyword evidence="3" id="KW-1185">Reference proteome</keyword>
<evidence type="ECO:0000313" key="2">
    <source>
        <dbReference type="EMBL" id="SAL86673.1"/>
    </source>
</evidence>
<dbReference type="AlphaFoldDB" id="A0A158L126"/>